<dbReference type="Gene3D" id="3.90.1170.50">
    <property type="entry name" value="Aldehyde oxidase/xanthine dehydrogenase, a/b hammerhead"/>
    <property type="match status" value="1"/>
</dbReference>
<dbReference type="Pfam" id="PF02738">
    <property type="entry name" value="MoCoBD_1"/>
    <property type="match status" value="1"/>
</dbReference>
<keyword evidence="2" id="KW-0560">Oxidoreductase</keyword>
<dbReference type="Proteomes" id="UP000186400">
    <property type="component" value="Unassembled WGS sequence"/>
</dbReference>
<dbReference type="PANTHER" id="PTHR11908:SF132">
    <property type="entry name" value="ALDEHYDE OXIDASE 1-RELATED"/>
    <property type="match status" value="1"/>
</dbReference>
<reference evidence="4 5" key="1">
    <citation type="submission" date="2017-01" db="EMBL/GenBank/DDBJ databases">
        <authorList>
            <person name="Mah S.A."/>
            <person name="Swanson W.J."/>
            <person name="Moy G.W."/>
            <person name="Vacquier V.D."/>
        </authorList>
    </citation>
    <scope>NUCLEOTIDE SEQUENCE [LARGE SCALE GENOMIC DNA]</scope>
    <source>
        <strain evidence="4 5">ASpG1</strain>
    </source>
</reference>
<dbReference type="InterPro" id="IPR000674">
    <property type="entry name" value="Ald_Oxase/Xan_DH_a/b"/>
</dbReference>
<protein>
    <submittedName>
        <fullName evidence="4">Xanthine dehydrogenase, molybdenum binding subunit apoprotein</fullName>
    </submittedName>
</protein>
<dbReference type="AlphaFoldDB" id="A0A1N6TLR8"/>
<dbReference type="Gene3D" id="3.30.365.10">
    <property type="entry name" value="Aldehyde oxidase/xanthine dehydrogenase, molybdopterin binding domain"/>
    <property type="match status" value="4"/>
</dbReference>
<dbReference type="InterPro" id="IPR016208">
    <property type="entry name" value="Ald_Oxase/xanthine_DH-like"/>
</dbReference>
<dbReference type="InterPro" id="IPR036856">
    <property type="entry name" value="Ald_Oxase/Xan_DH_a/b_sf"/>
</dbReference>
<name>A0A1N6TLR8_9SPIO</name>
<dbReference type="EMBL" id="FTMS01000010">
    <property type="protein sequence ID" value="SIQ54340.1"/>
    <property type="molecule type" value="Genomic_DNA"/>
</dbReference>
<dbReference type="RefSeq" id="WP_076488942.1">
    <property type="nucleotide sequence ID" value="NZ_FTMS01000010.1"/>
</dbReference>
<dbReference type="SUPFAM" id="SSF56003">
    <property type="entry name" value="Molybdenum cofactor-binding domain"/>
    <property type="match status" value="1"/>
</dbReference>
<evidence type="ECO:0000313" key="5">
    <source>
        <dbReference type="Proteomes" id="UP000186400"/>
    </source>
</evidence>
<evidence type="ECO:0000259" key="3">
    <source>
        <dbReference type="SMART" id="SM01008"/>
    </source>
</evidence>
<keyword evidence="1" id="KW-0500">Molybdenum</keyword>
<feature type="domain" description="Aldehyde oxidase/xanthine dehydrogenase a/b hammerhead" evidence="3">
    <location>
        <begin position="27"/>
        <end position="131"/>
    </location>
</feature>
<dbReference type="Pfam" id="PF01315">
    <property type="entry name" value="Ald_Xan_dh_C"/>
    <property type="match status" value="1"/>
</dbReference>
<dbReference type="GO" id="GO:0016491">
    <property type="term" value="F:oxidoreductase activity"/>
    <property type="evidence" value="ECO:0007669"/>
    <property type="project" value="UniProtKB-KW"/>
</dbReference>
<dbReference type="GO" id="GO:0005506">
    <property type="term" value="F:iron ion binding"/>
    <property type="evidence" value="ECO:0007669"/>
    <property type="project" value="InterPro"/>
</dbReference>
<dbReference type="InterPro" id="IPR046867">
    <property type="entry name" value="AldOxase/xan_DH_MoCoBD2"/>
</dbReference>
<evidence type="ECO:0000256" key="1">
    <source>
        <dbReference type="ARBA" id="ARBA00022505"/>
    </source>
</evidence>
<dbReference type="InterPro" id="IPR037165">
    <property type="entry name" value="AldOxase/xan_DH_Mopterin-bd_sf"/>
</dbReference>
<dbReference type="SUPFAM" id="SSF54665">
    <property type="entry name" value="CO dehydrogenase molybdoprotein N-domain-like"/>
    <property type="match status" value="1"/>
</dbReference>
<evidence type="ECO:0000256" key="2">
    <source>
        <dbReference type="ARBA" id="ARBA00023002"/>
    </source>
</evidence>
<dbReference type="PANTHER" id="PTHR11908">
    <property type="entry name" value="XANTHINE DEHYDROGENASE"/>
    <property type="match status" value="1"/>
</dbReference>
<dbReference type="InterPro" id="IPR008274">
    <property type="entry name" value="AldOxase/xan_DH_MoCoBD1"/>
</dbReference>
<organism evidence="4 5">
    <name type="scientific">Alkalispirochaeta americana</name>
    <dbReference type="NCBI Taxonomy" id="159291"/>
    <lineage>
        <taxon>Bacteria</taxon>
        <taxon>Pseudomonadati</taxon>
        <taxon>Spirochaetota</taxon>
        <taxon>Spirochaetia</taxon>
        <taxon>Spirochaetales</taxon>
        <taxon>Spirochaetaceae</taxon>
        <taxon>Alkalispirochaeta</taxon>
    </lineage>
</organism>
<proteinExistence type="predicted"/>
<sequence length="813" mass="88327">MLDQIPAQDLKYVGRETARIDAVEKLTGRATYVSDMAVPGMLFARVKTSPHARAKILSIDTSAARAIPGVRAVVTGKDLEYKLGLYVVDKDILARDEVRHFGEAVAAVAADTLETAQKAVEAIQIDYEVLEPVLHPKDALKEDAPLVHPDLGSYSYMEAAFTPKPGTNIANHTRLRKGDLERGFASSEWIIDREYTNPSVQHVPMETHVAIVQWSAGDQVQIWSSAQSPFTLRNLFCIAFGLPHRNVRVQIPYVGGGFGGKAGIGIEPLVAVLSRAAGGRPVKLTATREEEFSLLPCRSQLTYRIKTGISREGKILAQQMTMYWDSGAYADYAVNVTRASGYSAGGPYEIPNAAVDAYTVYTNKPFGTAYRGFGHVEFFWGLERHMDLIAQAIGMDPLEFRLKNTLKPGSVTLTGEKITSHTGDIDKCLTKAAEMIRYGEVSPEEEALAARSGKKIGKAVVGLHKAPAMPPFTATTVIIKMNEDGSVTANISLIDYGQGTYTAVAQMIAERLGFPLERVKVAFESDTDRDPYDWQTVASKGLLLSGNAAILAAEDLLRNAYNDAAQVLRANVIDLDHDSEGIFVRHREEERVSFRQLAIGYAYPNGNAIGGPLVGVGRYIAQGLTHLNKETGQGLPALDWTYGAHGMIVAVDPETGEYDVLKVASVFDAGRVINPGAFRGQAIGGMLQGLGTATVEGYIYDQKGHLLNPSFTDNKIPTSRDLPLEVETFGVECPQLDGPYGARGVGEHSMISVAAALGNAIQRASGAELTHMPLRFEDVWRALNRKEPVDNWITKSPRGSCKSAPEIGKYQCD</sequence>
<dbReference type="SMART" id="SM01008">
    <property type="entry name" value="Ald_Xan_dh_C"/>
    <property type="match status" value="1"/>
</dbReference>
<evidence type="ECO:0000313" key="4">
    <source>
        <dbReference type="EMBL" id="SIQ54340.1"/>
    </source>
</evidence>
<keyword evidence="5" id="KW-1185">Reference proteome</keyword>
<accession>A0A1N6TLR8</accession>
<dbReference type="STRING" id="159291.SAMN05920897_110108"/>
<dbReference type="Pfam" id="PF20256">
    <property type="entry name" value="MoCoBD_2"/>
    <property type="match status" value="1"/>
</dbReference>
<dbReference type="OrthoDB" id="9759099at2"/>
<gene>
    <name evidence="4" type="ORF">SAMN05920897_110108</name>
</gene>